<dbReference type="InterPro" id="IPR001375">
    <property type="entry name" value="Peptidase_S9_cat"/>
</dbReference>
<evidence type="ECO:0000313" key="3">
    <source>
        <dbReference type="EMBL" id="MBD7942321.1"/>
    </source>
</evidence>
<evidence type="ECO:0000313" key="4">
    <source>
        <dbReference type="Proteomes" id="UP000638918"/>
    </source>
</evidence>
<dbReference type="SUPFAM" id="SSF53474">
    <property type="entry name" value="alpha/beta-Hydrolases"/>
    <property type="match status" value="1"/>
</dbReference>
<dbReference type="Pfam" id="PF00326">
    <property type="entry name" value="Peptidase_S9"/>
    <property type="match status" value="1"/>
</dbReference>
<accession>A0ABR8R3J8</accession>
<keyword evidence="4" id="KW-1185">Reference proteome</keyword>
<dbReference type="Gene3D" id="3.40.50.1820">
    <property type="entry name" value="alpha/beta hydrolase"/>
    <property type="match status" value="1"/>
</dbReference>
<comment type="caution">
    <text evidence="3">The sequence shown here is derived from an EMBL/GenBank/DDBJ whole genome shotgun (WGS) entry which is preliminary data.</text>
</comment>
<dbReference type="PANTHER" id="PTHR42776">
    <property type="entry name" value="SERINE PEPTIDASE S9 FAMILY MEMBER"/>
    <property type="match status" value="1"/>
</dbReference>
<dbReference type="Proteomes" id="UP000638918">
    <property type="component" value="Unassembled WGS sequence"/>
</dbReference>
<evidence type="ECO:0000256" key="1">
    <source>
        <dbReference type="ARBA" id="ARBA00022801"/>
    </source>
</evidence>
<sequence length="611" mass="66870">MELSPSGDLIARVMVVGEKRALAVSRLSTGESVFAASIGEAKVRDLRWIGEERILIITSQTHSLPLLGVPRSELFFGMMLELKAKDIVQVLRATPDVLAALYGGAAVRRTSQGDAVFARGVNVLTGQIDLHKINLSSGHGRSVSSMDRDTEDYVLNAEGEVIAESRYVERQGRWSLHLREGWRLRQAWAVDAALDTPNLVGMGRSANTVVVSARRPDLSDTAESETGHVLFEVDVASGDWGRLPFERHPTRLIHHPRTGLLIGGSYQDEDGVGYEFLDAAAGRRWQAIARAFPGKAPQLMSWTDALNQVVVFIDTGESGVYQLVDFDAGEANIVAEAYPTILAEQVGAVRPISYTAADGMEIPGYLTLPPGVDTPANLPLIVLAHGGPAARDVAGFDYWAQALASRGYAVLQPNFRGSSGYGRAFMEAGYGEWGRKMQTDLSDGVRWLAAEGVIDPARVCIVGGSYGGYAAMAGLTIDKEPYRCAVSVNGVSDLRRMVNRVANRQERNSHAVRYWNRFMGAEKLNDRALDALSPAMLADQVEGPLLLIHGKQDTVVNIEQSRVMADAMRRAGKRVELVELESEDHWLSRPETRQRMLRETVRFLTAHNPVD</sequence>
<feature type="domain" description="Peptidase S9 prolyl oligopeptidase catalytic" evidence="2">
    <location>
        <begin position="396"/>
        <end position="606"/>
    </location>
</feature>
<gene>
    <name evidence="3" type="ORF">H9656_13075</name>
</gene>
<keyword evidence="1" id="KW-0378">Hydrolase</keyword>
<organism evidence="3 4">
    <name type="scientific">Brevundimonas guildfordensis</name>
    <dbReference type="NCBI Taxonomy" id="2762241"/>
    <lineage>
        <taxon>Bacteria</taxon>
        <taxon>Pseudomonadati</taxon>
        <taxon>Pseudomonadota</taxon>
        <taxon>Alphaproteobacteria</taxon>
        <taxon>Caulobacterales</taxon>
        <taxon>Caulobacteraceae</taxon>
        <taxon>Brevundimonas</taxon>
    </lineage>
</organism>
<name>A0ABR8R3J8_9CAUL</name>
<dbReference type="PANTHER" id="PTHR42776:SF27">
    <property type="entry name" value="DIPEPTIDYL PEPTIDASE FAMILY MEMBER 6"/>
    <property type="match status" value="1"/>
</dbReference>
<protein>
    <submittedName>
        <fullName evidence="3">Prolyl oligopeptidase family serine peptidase</fullName>
    </submittedName>
</protein>
<dbReference type="EMBL" id="JACSQU010000003">
    <property type="protein sequence ID" value="MBD7942321.1"/>
    <property type="molecule type" value="Genomic_DNA"/>
</dbReference>
<reference evidence="3 4" key="1">
    <citation type="submission" date="2020-08" db="EMBL/GenBank/DDBJ databases">
        <title>A Genomic Blueprint of the Chicken Gut Microbiome.</title>
        <authorList>
            <person name="Gilroy R."/>
            <person name="Ravi A."/>
            <person name="Getino M."/>
            <person name="Pursley I."/>
            <person name="Horton D.L."/>
            <person name="Alikhan N.-F."/>
            <person name="Baker D."/>
            <person name="Gharbi K."/>
            <person name="Hall N."/>
            <person name="Watson M."/>
            <person name="Adriaenssens E.M."/>
            <person name="Foster-Nyarko E."/>
            <person name="Jarju S."/>
            <person name="Secka A."/>
            <person name="Antonio M."/>
            <person name="Oren A."/>
            <person name="Chaudhuri R."/>
            <person name="La Ragione R.M."/>
            <person name="Hildebrand F."/>
            <person name="Pallen M.J."/>
        </authorList>
    </citation>
    <scope>NUCLEOTIDE SEQUENCE [LARGE SCALE GENOMIC DNA]</scope>
    <source>
        <strain evidence="3 4">Sa3CVA3</strain>
    </source>
</reference>
<proteinExistence type="predicted"/>
<dbReference type="InterPro" id="IPR029058">
    <property type="entry name" value="AB_hydrolase_fold"/>
</dbReference>
<evidence type="ECO:0000259" key="2">
    <source>
        <dbReference type="Pfam" id="PF00326"/>
    </source>
</evidence>